<sequence>MLQEASADIAQIRQRLSDLELSNRHKGVAEALRKERAETLISLRAILEAFKTESGGAASNTELEQLREENKALAKINAKQRYRIEHLSINLREAIASNSNKSK</sequence>
<evidence type="ECO:0000313" key="2">
    <source>
        <dbReference type="Proteomes" id="UP000266841"/>
    </source>
</evidence>
<dbReference type="EMBL" id="AGNL01015555">
    <property type="protein sequence ID" value="EJK65700.1"/>
    <property type="molecule type" value="Genomic_DNA"/>
</dbReference>
<proteinExistence type="predicted"/>
<evidence type="ECO:0000313" key="1">
    <source>
        <dbReference type="EMBL" id="EJK65700.1"/>
    </source>
</evidence>
<gene>
    <name evidence="1" type="ORF">THAOC_13413</name>
</gene>
<name>K0SK94_THAOC</name>
<protein>
    <submittedName>
        <fullName evidence="1">Uncharacterized protein</fullName>
    </submittedName>
</protein>
<keyword evidence="2" id="KW-1185">Reference proteome</keyword>
<dbReference type="AlphaFoldDB" id="K0SK94"/>
<dbReference type="Proteomes" id="UP000266841">
    <property type="component" value="Unassembled WGS sequence"/>
</dbReference>
<comment type="caution">
    <text evidence="1">The sequence shown here is derived from an EMBL/GenBank/DDBJ whole genome shotgun (WGS) entry which is preliminary data.</text>
</comment>
<organism evidence="1 2">
    <name type="scientific">Thalassiosira oceanica</name>
    <name type="common">Marine diatom</name>
    <dbReference type="NCBI Taxonomy" id="159749"/>
    <lineage>
        <taxon>Eukaryota</taxon>
        <taxon>Sar</taxon>
        <taxon>Stramenopiles</taxon>
        <taxon>Ochrophyta</taxon>
        <taxon>Bacillariophyta</taxon>
        <taxon>Coscinodiscophyceae</taxon>
        <taxon>Thalassiosirophycidae</taxon>
        <taxon>Thalassiosirales</taxon>
        <taxon>Thalassiosiraceae</taxon>
        <taxon>Thalassiosira</taxon>
    </lineage>
</organism>
<accession>K0SK94</accession>
<reference evidence="1 2" key="1">
    <citation type="journal article" date="2012" name="Genome Biol.">
        <title>Genome and low-iron response of an oceanic diatom adapted to chronic iron limitation.</title>
        <authorList>
            <person name="Lommer M."/>
            <person name="Specht M."/>
            <person name="Roy A.S."/>
            <person name="Kraemer L."/>
            <person name="Andreson R."/>
            <person name="Gutowska M.A."/>
            <person name="Wolf J."/>
            <person name="Bergner S.V."/>
            <person name="Schilhabel M.B."/>
            <person name="Klostermeier U.C."/>
            <person name="Beiko R.G."/>
            <person name="Rosenstiel P."/>
            <person name="Hippler M."/>
            <person name="Laroche J."/>
        </authorList>
    </citation>
    <scope>NUCLEOTIDE SEQUENCE [LARGE SCALE GENOMIC DNA]</scope>
    <source>
        <strain evidence="1 2">CCMP1005</strain>
    </source>
</reference>